<name>A0A660E5E1_9LACO</name>
<dbReference type="OrthoDB" id="162775at2"/>
<organism evidence="4 5">
    <name type="scientific">Lactiplantibacillus mudanjiangensis</name>
    <dbReference type="NCBI Taxonomy" id="1296538"/>
    <lineage>
        <taxon>Bacteria</taxon>
        <taxon>Bacillati</taxon>
        <taxon>Bacillota</taxon>
        <taxon>Bacilli</taxon>
        <taxon>Lactobacillales</taxon>
        <taxon>Lactobacillaceae</taxon>
        <taxon>Lactiplantibacillus</taxon>
    </lineage>
</organism>
<feature type="domain" description="N-acetyltransferase" evidence="3">
    <location>
        <begin position="4"/>
        <end position="154"/>
    </location>
</feature>
<evidence type="ECO:0000256" key="2">
    <source>
        <dbReference type="ARBA" id="ARBA00023315"/>
    </source>
</evidence>
<dbReference type="Pfam" id="PF13508">
    <property type="entry name" value="Acetyltransf_7"/>
    <property type="match status" value="1"/>
</dbReference>
<dbReference type="PANTHER" id="PTHR43800:SF1">
    <property type="entry name" value="PEPTIDYL-LYSINE N-ACETYLTRANSFERASE YJAB"/>
    <property type="match status" value="1"/>
</dbReference>
<evidence type="ECO:0000313" key="4">
    <source>
        <dbReference type="EMBL" id="VDG29358.1"/>
    </source>
</evidence>
<accession>A0A660E5E1</accession>
<dbReference type="Gene3D" id="3.40.630.30">
    <property type="match status" value="1"/>
</dbReference>
<dbReference type="Proteomes" id="UP000289996">
    <property type="component" value="Unassembled WGS sequence"/>
</dbReference>
<protein>
    <recommendedName>
        <fullName evidence="3">N-acetyltransferase domain-containing protein</fullName>
    </recommendedName>
</protein>
<dbReference type="EMBL" id="UYIG01000136">
    <property type="protein sequence ID" value="VDG29358.1"/>
    <property type="molecule type" value="Genomic_DNA"/>
</dbReference>
<evidence type="ECO:0000259" key="3">
    <source>
        <dbReference type="PROSITE" id="PS51186"/>
    </source>
</evidence>
<dbReference type="CDD" id="cd04301">
    <property type="entry name" value="NAT_SF"/>
    <property type="match status" value="1"/>
</dbReference>
<reference evidence="4 5" key="1">
    <citation type="submission" date="2018-11" db="EMBL/GenBank/DDBJ databases">
        <authorList>
            <person name="Wuyts S."/>
        </authorList>
    </citation>
    <scope>NUCLEOTIDE SEQUENCE [LARGE SCALE GENOMIC DNA]</scope>
    <source>
        <strain evidence="4">Lactobacillus mudanjiangensis AMBF249</strain>
    </source>
</reference>
<dbReference type="InterPro" id="IPR016181">
    <property type="entry name" value="Acyl_CoA_acyltransferase"/>
</dbReference>
<dbReference type="AlphaFoldDB" id="A0A660E5E1"/>
<evidence type="ECO:0000256" key="1">
    <source>
        <dbReference type="ARBA" id="ARBA00022679"/>
    </source>
</evidence>
<dbReference type="RefSeq" id="WP_130847313.1">
    <property type="nucleotide sequence ID" value="NZ_UYIE01000119.1"/>
</dbReference>
<keyword evidence="5" id="KW-1185">Reference proteome</keyword>
<proteinExistence type="predicted"/>
<sequence length="154" mass="17279">MTTLTLRRDQTTDRRDLLDLFLIGDDDEQKVQAYLQTGELYVAKDDQKIVGLALVIPGETITSGELKNIAVLPAYQGQGIGSQLLDCVVEQLAAKYQTLLVGTGDADLANIRFYLKNEFRFVGVRKHFFDSYAKPIVVNGIQLQDMVLLQRFLP</sequence>
<dbReference type="GO" id="GO:0016747">
    <property type="term" value="F:acyltransferase activity, transferring groups other than amino-acyl groups"/>
    <property type="evidence" value="ECO:0007669"/>
    <property type="project" value="InterPro"/>
</dbReference>
<keyword evidence="2" id="KW-0012">Acyltransferase</keyword>
<evidence type="ECO:0000313" key="5">
    <source>
        <dbReference type="Proteomes" id="UP000289996"/>
    </source>
</evidence>
<dbReference type="PROSITE" id="PS51186">
    <property type="entry name" value="GNAT"/>
    <property type="match status" value="1"/>
</dbReference>
<dbReference type="PANTHER" id="PTHR43800">
    <property type="entry name" value="PEPTIDYL-LYSINE N-ACETYLTRANSFERASE YJAB"/>
    <property type="match status" value="1"/>
</dbReference>
<dbReference type="InterPro" id="IPR000182">
    <property type="entry name" value="GNAT_dom"/>
</dbReference>
<keyword evidence="1" id="KW-0808">Transferase</keyword>
<gene>
    <name evidence="4" type="ORF">MUDAN_MDHGFNIF_03494</name>
</gene>
<dbReference type="SUPFAM" id="SSF55729">
    <property type="entry name" value="Acyl-CoA N-acyltransferases (Nat)"/>
    <property type="match status" value="1"/>
</dbReference>